<dbReference type="InterPro" id="IPR021005">
    <property type="entry name" value="Znf_CGNR"/>
</dbReference>
<dbReference type="OrthoDB" id="123307at2"/>
<accession>A0A2T0T227</accession>
<gene>
    <name evidence="2" type="ORF">CLV43_107315</name>
</gene>
<dbReference type="Gene3D" id="1.10.3300.10">
    <property type="entry name" value="Jann2411-like domain"/>
    <property type="match status" value="1"/>
</dbReference>
<dbReference type="EMBL" id="PVTF01000007">
    <property type="protein sequence ID" value="PRY39728.1"/>
    <property type="molecule type" value="Genomic_DNA"/>
</dbReference>
<proteinExistence type="predicted"/>
<name>A0A2T0T227_9PSEU</name>
<dbReference type="PANTHER" id="PTHR35525">
    <property type="entry name" value="BLL6575 PROTEIN"/>
    <property type="match status" value="1"/>
</dbReference>
<dbReference type="RefSeq" id="WP_106189636.1">
    <property type="nucleotide sequence ID" value="NZ_PVTF01000007.1"/>
</dbReference>
<dbReference type="InterPro" id="IPR023286">
    <property type="entry name" value="ABATE_dom_sf"/>
</dbReference>
<keyword evidence="3" id="KW-1185">Reference proteome</keyword>
<dbReference type="PANTHER" id="PTHR35525:SF3">
    <property type="entry name" value="BLL6575 PROTEIN"/>
    <property type="match status" value="1"/>
</dbReference>
<dbReference type="Pfam" id="PF07336">
    <property type="entry name" value="ABATE"/>
    <property type="match status" value="1"/>
</dbReference>
<reference evidence="2 3" key="1">
    <citation type="submission" date="2018-03" db="EMBL/GenBank/DDBJ databases">
        <title>Genomic Encyclopedia of Archaeal and Bacterial Type Strains, Phase II (KMG-II): from individual species to whole genera.</title>
        <authorList>
            <person name="Goeker M."/>
        </authorList>
    </citation>
    <scope>NUCLEOTIDE SEQUENCE [LARGE SCALE GENOMIC DNA]</scope>
    <source>
        <strain evidence="2 3">DSM 44720</strain>
    </source>
</reference>
<protein>
    <submittedName>
        <fullName evidence="2">CGNR zinc finger protein</fullName>
    </submittedName>
</protein>
<dbReference type="AlphaFoldDB" id="A0A2T0T227"/>
<evidence type="ECO:0000259" key="1">
    <source>
        <dbReference type="Pfam" id="PF11706"/>
    </source>
</evidence>
<dbReference type="SUPFAM" id="SSF160904">
    <property type="entry name" value="Jann2411-like"/>
    <property type="match status" value="1"/>
</dbReference>
<comment type="caution">
    <text evidence="2">The sequence shown here is derived from an EMBL/GenBank/DDBJ whole genome shotgun (WGS) entry which is preliminary data.</text>
</comment>
<organism evidence="2 3">
    <name type="scientific">Umezawaea tangerina</name>
    <dbReference type="NCBI Taxonomy" id="84725"/>
    <lineage>
        <taxon>Bacteria</taxon>
        <taxon>Bacillati</taxon>
        <taxon>Actinomycetota</taxon>
        <taxon>Actinomycetes</taxon>
        <taxon>Pseudonocardiales</taxon>
        <taxon>Pseudonocardiaceae</taxon>
        <taxon>Umezawaea</taxon>
    </lineage>
</organism>
<evidence type="ECO:0000313" key="3">
    <source>
        <dbReference type="Proteomes" id="UP000239494"/>
    </source>
</evidence>
<sequence>MGDEFVVDTGHTWADFLATRTNVHGSAPAEWLATPEVAWRWFAEVGLAPRGGPRADDLVAVHHVREALRTVVLTRLGFPLPPGSPEPASAADVLRRLAASVPQDDPLVPPDSCAQALSRIVGSCAVDLARPVLAFASCAEHVCGKVFSDRGGARQRYCGPRCATRARVRSHRGRRTADSG</sequence>
<dbReference type="Pfam" id="PF11706">
    <property type="entry name" value="zf-CGNR"/>
    <property type="match status" value="1"/>
</dbReference>
<feature type="domain" description="Zinc finger CGNR" evidence="1">
    <location>
        <begin position="137"/>
        <end position="175"/>
    </location>
</feature>
<dbReference type="InterPro" id="IPR010852">
    <property type="entry name" value="ABATE"/>
</dbReference>
<evidence type="ECO:0000313" key="2">
    <source>
        <dbReference type="EMBL" id="PRY39728.1"/>
    </source>
</evidence>
<dbReference type="Proteomes" id="UP000239494">
    <property type="component" value="Unassembled WGS sequence"/>
</dbReference>